<dbReference type="PANTHER" id="PTHR11668:SF496">
    <property type="entry name" value="SERINE_THREONINE-PROTEIN PHOSPHATASE"/>
    <property type="match status" value="1"/>
</dbReference>
<gene>
    <name evidence="2" type="ORF">ENF30_03035</name>
</gene>
<protein>
    <submittedName>
        <fullName evidence="2">Serine/threonine protein phosphatase</fullName>
    </submittedName>
</protein>
<name>A0A7V0IAP7_DESA2</name>
<dbReference type="Gene3D" id="3.60.21.10">
    <property type="match status" value="1"/>
</dbReference>
<dbReference type="AlphaFoldDB" id="A0A7V0IAP7"/>
<dbReference type="InterPro" id="IPR004843">
    <property type="entry name" value="Calcineurin-like_PHP"/>
</dbReference>
<dbReference type="EMBL" id="DQWQ01000135">
    <property type="protein sequence ID" value="HDD35757.1"/>
    <property type="molecule type" value="Genomic_DNA"/>
</dbReference>
<dbReference type="GO" id="GO:0016787">
    <property type="term" value="F:hydrolase activity"/>
    <property type="evidence" value="ECO:0007669"/>
    <property type="project" value="InterPro"/>
</dbReference>
<dbReference type="CDD" id="cd00144">
    <property type="entry name" value="MPP_PPP_family"/>
    <property type="match status" value="1"/>
</dbReference>
<dbReference type="PANTHER" id="PTHR11668">
    <property type="entry name" value="SERINE/THREONINE PROTEIN PHOSPHATASE"/>
    <property type="match status" value="1"/>
</dbReference>
<dbReference type="PRINTS" id="PR00114">
    <property type="entry name" value="STPHPHTASE"/>
</dbReference>
<evidence type="ECO:0000259" key="1">
    <source>
        <dbReference type="SMART" id="SM00156"/>
    </source>
</evidence>
<dbReference type="Proteomes" id="UP000885706">
    <property type="component" value="Unassembled WGS sequence"/>
</dbReference>
<organism evidence="2">
    <name type="scientific">Desulfofervidus auxilii</name>
    <dbReference type="NCBI Taxonomy" id="1621989"/>
    <lineage>
        <taxon>Bacteria</taxon>
        <taxon>Pseudomonadati</taxon>
        <taxon>Thermodesulfobacteriota</taxon>
        <taxon>Candidatus Desulfofervidia</taxon>
        <taxon>Candidatus Desulfofervidales</taxon>
        <taxon>Candidatus Desulfofervidaceae</taxon>
        <taxon>Candidatus Desulfofervidus</taxon>
    </lineage>
</organism>
<dbReference type="InterPro" id="IPR050341">
    <property type="entry name" value="PP1_catalytic_subunit"/>
</dbReference>
<dbReference type="SUPFAM" id="SSF56300">
    <property type="entry name" value="Metallo-dependent phosphatases"/>
    <property type="match status" value="1"/>
</dbReference>
<evidence type="ECO:0000313" key="2">
    <source>
        <dbReference type="EMBL" id="HDD35757.1"/>
    </source>
</evidence>
<proteinExistence type="predicted"/>
<accession>A0A7V0IAP7</accession>
<comment type="caution">
    <text evidence="2">The sequence shown here is derived from an EMBL/GenBank/DDBJ whole genome shotgun (WGS) entry which is preliminary data.</text>
</comment>
<dbReference type="InterPro" id="IPR006186">
    <property type="entry name" value="Ser/Thr-sp_prot-phosphatase"/>
</dbReference>
<dbReference type="SMART" id="SM00156">
    <property type="entry name" value="PP2Ac"/>
    <property type="match status" value="1"/>
</dbReference>
<reference evidence="2" key="1">
    <citation type="journal article" date="2020" name="mSystems">
        <title>Genome- and Community-Level Interaction Insights into Carbon Utilization and Element Cycling Functions of Hydrothermarchaeota in Hydrothermal Sediment.</title>
        <authorList>
            <person name="Zhou Z."/>
            <person name="Liu Y."/>
            <person name="Xu W."/>
            <person name="Pan J."/>
            <person name="Luo Z.H."/>
            <person name="Li M."/>
        </authorList>
    </citation>
    <scope>NUCLEOTIDE SEQUENCE [LARGE SCALE GENOMIC DNA]</scope>
    <source>
        <strain evidence="2">HyVt-113</strain>
    </source>
</reference>
<dbReference type="Pfam" id="PF00149">
    <property type="entry name" value="Metallophos"/>
    <property type="match status" value="1"/>
</dbReference>
<dbReference type="InterPro" id="IPR029052">
    <property type="entry name" value="Metallo-depent_PP-like"/>
</dbReference>
<feature type="domain" description="Serine/threonine specific protein phosphatases" evidence="1">
    <location>
        <begin position="2"/>
        <end position="243"/>
    </location>
</feature>
<sequence>MLNVDALKEVLKKEGRIIRLPAKGKAVFVGDTHGDLDATETVLRLYLKPDHILVFLGDYVDRGTHSKENIEFLLNKKLEFPDQLFLLLGNHEAYPVIPFSGGDFWVNLSRNELTIYKEIFLLFPWIAVSSNGIMALHALPPDLEEEDIDEIEPGKMHWFRMLWGEFVDRVGNYLGERWGRPIYGLTYFERALRQFDCNVIIRAHQTRLIPFMFEDRCLTLATSNTYEEYERTIAIADLEKPIKTARELEIISI</sequence>